<dbReference type="Pfam" id="PF19295">
    <property type="entry name" value="SufBD_N"/>
    <property type="match status" value="1"/>
</dbReference>
<dbReference type="PANTHER" id="PTHR30508">
    <property type="entry name" value="FES CLUSTER ASSEMBLY PROTEIN SUF"/>
    <property type="match status" value="1"/>
</dbReference>
<organism evidence="4 5">
    <name type="scientific">Levilactobacillus spicheri</name>
    <dbReference type="NCBI Taxonomy" id="216463"/>
    <lineage>
        <taxon>Bacteria</taxon>
        <taxon>Bacillati</taxon>
        <taxon>Bacillota</taxon>
        <taxon>Bacilli</taxon>
        <taxon>Lactobacillales</taxon>
        <taxon>Lactobacillaceae</taxon>
        <taxon>Levilactobacillus</taxon>
    </lineage>
</organism>
<feature type="domain" description="SUF system FeS cluster assembly SufBD N-terminal" evidence="3">
    <location>
        <begin position="86"/>
        <end position="150"/>
    </location>
</feature>
<accession>A0A0F3RVP2</accession>
<dbReference type="PANTHER" id="PTHR30508:SF1">
    <property type="entry name" value="UPF0051 PROTEIN ABCI8, CHLOROPLASTIC-RELATED"/>
    <property type="match status" value="1"/>
</dbReference>
<proteinExistence type="inferred from homology"/>
<comment type="similarity">
    <text evidence="1">Belongs to the iron-sulfur cluster assembly SufBD family.</text>
</comment>
<dbReference type="SUPFAM" id="SSF101960">
    <property type="entry name" value="Stabilizer of iron transporter SufD"/>
    <property type="match status" value="1"/>
</dbReference>
<name>A0A0F3RVP2_9LACO</name>
<dbReference type="InterPro" id="IPR045595">
    <property type="entry name" value="SufBD_N"/>
</dbReference>
<dbReference type="Pfam" id="PF01458">
    <property type="entry name" value="SUFBD_core"/>
    <property type="match status" value="1"/>
</dbReference>
<evidence type="ECO:0000259" key="3">
    <source>
        <dbReference type="Pfam" id="PF19295"/>
    </source>
</evidence>
<sequence length="414" mass="45091">MTATVVAEAQRRQEPDWLIEQRAAALQEQSHAGFLRVQRFNYRDWDLFATPTLSWAEAPADPAETGSPRFVQRGTTRLQASLPAELRAQGVVLTDILTAAREYPDLVRPHLMQVVRASENRLAGYHQAYLNAGLFLYVPENVRIEDPVTVQFIQDATTGEPLQVHVLVVAAANSQVAVTQHLTSQGDQPATVNQVVEVVAQDGSQVKFASVDELGPQIQASYQRRAAVGRNARVDWAIGLMNQGNTVGQCDTDLIGDGAQSDAKVIAITSRQQRVGINTKVTNHGKHTTGNILQRGVLKGQSELIFNGIGDIIHGASGAEAEQENRILMMDPGTHGDANPILLIDENDVLAGHAASVGQVDQQELYYLMSRGLDKPTAERLVIRGFLSAVLSAIPAVNVRQQLAQTIERNLQND</sequence>
<reference evidence="4 5" key="1">
    <citation type="submission" date="2015-03" db="EMBL/GenBank/DDBJ databases">
        <authorList>
            <person name="Zheng J."/>
            <person name="Ganezle M."/>
        </authorList>
    </citation>
    <scope>NUCLEOTIDE SEQUENCE [LARGE SCALE GENOMIC DNA]</scope>
    <source>
        <strain evidence="4 5">LP38</strain>
    </source>
</reference>
<dbReference type="STRING" id="216463.VC81_06620"/>
<dbReference type="AlphaFoldDB" id="A0A0F3RVP2"/>
<evidence type="ECO:0000313" key="4">
    <source>
        <dbReference type="EMBL" id="KJW12822.1"/>
    </source>
</evidence>
<dbReference type="InterPro" id="IPR037284">
    <property type="entry name" value="SUF_FeS_clus_asmbl_SufBD_sf"/>
</dbReference>
<gene>
    <name evidence="4" type="ORF">VC81_06620</name>
</gene>
<evidence type="ECO:0000256" key="1">
    <source>
        <dbReference type="ARBA" id="ARBA00043967"/>
    </source>
</evidence>
<dbReference type="InterPro" id="IPR011542">
    <property type="entry name" value="SUF_FeS_clus_asmbl_SufD"/>
</dbReference>
<dbReference type="EMBL" id="JZCR01000015">
    <property type="protein sequence ID" value="KJW12822.1"/>
    <property type="molecule type" value="Genomic_DNA"/>
</dbReference>
<dbReference type="Proteomes" id="UP000033491">
    <property type="component" value="Unassembled WGS sequence"/>
</dbReference>
<dbReference type="NCBIfam" id="TIGR01981">
    <property type="entry name" value="sufD"/>
    <property type="match status" value="1"/>
</dbReference>
<dbReference type="InterPro" id="IPR055346">
    <property type="entry name" value="Fe-S_cluster_assembly_SufBD"/>
</dbReference>
<evidence type="ECO:0000313" key="5">
    <source>
        <dbReference type="Proteomes" id="UP000033491"/>
    </source>
</evidence>
<evidence type="ECO:0000259" key="2">
    <source>
        <dbReference type="Pfam" id="PF01458"/>
    </source>
</evidence>
<dbReference type="InterPro" id="IPR000825">
    <property type="entry name" value="SUF_FeS_clus_asmbl_SufBD_core"/>
</dbReference>
<dbReference type="PATRIC" id="fig|216463.3.peg.423"/>
<protein>
    <submittedName>
        <fullName evidence="4">ABC transporter</fullName>
    </submittedName>
</protein>
<feature type="domain" description="SUF system FeS cluster assembly SufBD core" evidence="2">
    <location>
        <begin position="158"/>
        <end position="386"/>
    </location>
</feature>
<dbReference type="GO" id="GO:0016226">
    <property type="term" value="P:iron-sulfur cluster assembly"/>
    <property type="evidence" value="ECO:0007669"/>
    <property type="project" value="InterPro"/>
</dbReference>
<comment type="caution">
    <text evidence="4">The sequence shown here is derived from an EMBL/GenBank/DDBJ whole genome shotgun (WGS) entry which is preliminary data.</text>
</comment>